<reference evidence="3" key="1">
    <citation type="journal article" date="2020" name="Nat. Commun.">
        <title>Genome assembly of wild tea tree DASZ reveals pedigree and selection history of tea varieties.</title>
        <authorList>
            <person name="Zhang W."/>
            <person name="Zhang Y."/>
            <person name="Qiu H."/>
            <person name="Guo Y."/>
            <person name="Wan H."/>
            <person name="Zhang X."/>
            <person name="Scossa F."/>
            <person name="Alseekh S."/>
            <person name="Zhang Q."/>
            <person name="Wang P."/>
            <person name="Xu L."/>
            <person name="Schmidt M.H."/>
            <person name="Jia X."/>
            <person name="Li D."/>
            <person name="Zhu A."/>
            <person name="Guo F."/>
            <person name="Chen W."/>
            <person name="Ni D."/>
            <person name="Usadel B."/>
            <person name="Fernie A.R."/>
            <person name="Wen W."/>
        </authorList>
    </citation>
    <scope>NUCLEOTIDE SEQUENCE [LARGE SCALE GENOMIC DNA]</scope>
    <source>
        <strain evidence="3">cv. G240</strain>
    </source>
</reference>
<dbReference type="AlphaFoldDB" id="A0A7J7FWK9"/>
<dbReference type="EMBL" id="JACBKZ010000014">
    <property type="protein sequence ID" value="KAF5932689.1"/>
    <property type="molecule type" value="Genomic_DNA"/>
</dbReference>
<protein>
    <submittedName>
        <fullName evidence="2">Uncharacterized protein</fullName>
    </submittedName>
</protein>
<evidence type="ECO:0000313" key="3">
    <source>
        <dbReference type="Proteomes" id="UP000593564"/>
    </source>
</evidence>
<accession>A0A7J7FWK9</accession>
<sequence>MHDVVIPPTQLPPPDSSTATMSTHDAVLTDISHVDAEGHIEPPPERAGEAEVLVLADVAAEVGVRAEVEVELQLQILIQLHQMMEFHSSQQYPIFRHSQDQGQHMQ</sequence>
<name>A0A7J7FWK9_CAMSI</name>
<comment type="caution">
    <text evidence="2">The sequence shown here is derived from an EMBL/GenBank/DDBJ whole genome shotgun (WGS) entry which is preliminary data.</text>
</comment>
<keyword evidence="3" id="KW-1185">Reference proteome</keyword>
<gene>
    <name evidence="2" type="ORF">HYC85_028860</name>
</gene>
<dbReference type="Proteomes" id="UP000593564">
    <property type="component" value="Unassembled WGS sequence"/>
</dbReference>
<feature type="region of interest" description="Disordered" evidence="1">
    <location>
        <begin position="1"/>
        <end position="21"/>
    </location>
</feature>
<reference evidence="2 3" key="2">
    <citation type="submission" date="2020-07" db="EMBL/GenBank/DDBJ databases">
        <title>Genome assembly of wild tea tree DASZ reveals pedigree and selection history of tea varieties.</title>
        <authorList>
            <person name="Zhang W."/>
        </authorList>
    </citation>
    <scope>NUCLEOTIDE SEQUENCE [LARGE SCALE GENOMIC DNA]</scope>
    <source>
        <strain evidence="3">cv. G240</strain>
        <tissue evidence="2">Leaf</tissue>
    </source>
</reference>
<proteinExistence type="predicted"/>
<evidence type="ECO:0000313" key="2">
    <source>
        <dbReference type="EMBL" id="KAF5932689.1"/>
    </source>
</evidence>
<evidence type="ECO:0000256" key="1">
    <source>
        <dbReference type="SAM" id="MobiDB-lite"/>
    </source>
</evidence>
<organism evidence="2 3">
    <name type="scientific">Camellia sinensis</name>
    <name type="common">Tea plant</name>
    <name type="synonym">Thea sinensis</name>
    <dbReference type="NCBI Taxonomy" id="4442"/>
    <lineage>
        <taxon>Eukaryota</taxon>
        <taxon>Viridiplantae</taxon>
        <taxon>Streptophyta</taxon>
        <taxon>Embryophyta</taxon>
        <taxon>Tracheophyta</taxon>
        <taxon>Spermatophyta</taxon>
        <taxon>Magnoliopsida</taxon>
        <taxon>eudicotyledons</taxon>
        <taxon>Gunneridae</taxon>
        <taxon>Pentapetalae</taxon>
        <taxon>asterids</taxon>
        <taxon>Ericales</taxon>
        <taxon>Theaceae</taxon>
        <taxon>Camellia</taxon>
    </lineage>
</organism>